<feature type="domain" description="Helitron helicase-like" evidence="1">
    <location>
        <begin position="8"/>
        <end position="147"/>
    </location>
</feature>
<keyword evidence="2" id="KW-1185">Reference proteome</keyword>
<evidence type="ECO:0000313" key="2">
    <source>
        <dbReference type="Proteomes" id="UP000504606"/>
    </source>
</evidence>
<evidence type="ECO:0000259" key="1">
    <source>
        <dbReference type="Pfam" id="PF14214"/>
    </source>
</evidence>
<dbReference type="Pfam" id="PF14214">
    <property type="entry name" value="Helitron_like_N"/>
    <property type="match status" value="1"/>
</dbReference>
<dbReference type="AlphaFoldDB" id="A0A9C6TN00"/>
<sequence>MNDGNVFVKNNKEYQNMTTAQLKDLISENMSVMSHIMYYGWNIPGTKAFWHNNGNKLHDMVEQIGLPSIFLTMSCADGHWNDLYRLLSDVDPNSLTEQDRRRLVQDNPHIVDSFFDFRIKTFLSEVLQKQYKVTDYWYRIEFQHRALHTVW</sequence>
<proteinExistence type="predicted"/>
<accession>A0A9C6TN00</accession>
<protein>
    <submittedName>
        <fullName evidence="3">Uncharacterized protein LOC127748760</fullName>
    </submittedName>
</protein>
<dbReference type="GeneID" id="127748760"/>
<dbReference type="InterPro" id="IPR025476">
    <property type="entry name" value="Helitron_helicase-like"/>
</dbReference>
<dbReference type="OrthoDB" id="416437at2759"/>
<name>A0A9C6TN00_FRAOC</name>
<dbReference type="RefSeq" id="XP_052119516.1">
    <property type="nucleotide sequence ID" value="XM_052263556.1"/>
</dbReference>
<dbReference type="KEGG" id="foc:127748760"/>
<evidence type="ECO:0000313" key="3">
    <source>
        <dbReference type="RefSeq" id="XP_052119516.1"/>
    </source>
</evidence>
<dbReference type="Proteomes" id="UP000504606">
    <property type="component" value="Unplaced"/>
</dbReference>
<reference evidence="3" key="1">
    <citation type="submission" date="2025-08" db="UniProtKB">
        <authorList>
            <consortium name="RefSeq"/>
        </authorList>
    </citation>
    <scope>IDENTIFICATION</scope>
    <source>
        <tissue evidence="3">Whole organism</tissue>
    </source>
</reference>
<organism evidence="2 3">
    <name type="scientific">Frankliniella occidentalis</name>
    <name type="common">Western flower thrips</name>
    <name type="synonym">Euthrips occidentalis</name>
    <dbReference type="NCBI Taxonomy" id="133901"/>
    <lineage>
        <taxon>Eukaryota</taxon>
        <taxon>Metazoa</taxon>
        <taxon>Ecdysozoa</taxon>
        <taxon>Arthropoda</taxon>
        <taxon>Hexapoda</taxon>
        <taxon>Insecta</taxon>
        <taxon>Pterygota</taxon>
        <taxon>Neoptera</taxon>
        <taxon>Paraneoptera</taxon>
        <taxon>Thysanoptera</taxon>
        <taxon>Terebrantia</taxon>
        <taxon>Thripoidea</taxon>
        <taxon>Thripidae</taxon>
        <taxon>Frankliniella</taxon>
    </lineage>
</organism>
<gene>
    <name evidence="3" type="primary">LOC127748760</name>
</gene>